<evidence type="ECO:0000313" key="2">
    <source>
        <dbReference type="Proteomes" id="UP000309128"/>
    </source>
</evidence>
<dbReference type="AlphaFoldDB" id="A0A5S4EYV6"/>
<reference evidence="1 2" key="1">
    <citation type="submission" date="2019-05" db="EMBL/GenBank/DDBJ databases">
        <title>Draft genome sequence of Nonomuraea turkmeniaca DSM 43926.</title>
        <authorList>
            <person name="Saricaoglu S."/>
            <person name="Isik K."/>
        </authorList>
    </citation>
    <scope>NUCLEOTIDE SEQUENCE [LARGE SCALE GENOMIC DNA]</scope>
    <source>
        <strain evidence="1 2">DSM 43926</strain>
    </source>
</reference>
<sequence length="112" mass="12365">MRTAPYVTPPRPVPAVTLRQMRECLASDPALNGRGIRNDQALAFLAQEATDVRNGTIDLQRGIDTLVRLAAGQLDAITADRMLRYAVHLPDIRPGDAQPTLDIIERFLNVSF</sequence>
<evidence type="ECO:0000313" key="1">
    <source>
        <dbReference type="EMBL" id="TMR08906.1"/>
    </source>
</evidence>
<proteinExistence type="predicted"/>
<name>A0A5S4EYV6_9ACTN</name>
<accession>A0A5S4EYV6</accession>
<protein>
    <submittedName>
        <fullName evidence="1">Uncharacterized protein</fullName>
    </submittedName>
</protein>
<gene>
    <name evidence="1" type="ORF">ETD86_45880</name>
</gene>
<comment type="caution">
    <text evidence="1">The sequence shown here is derived from an EMBL/GenBank/DDBJ whole genome shotgun (WGS) entry which is preliminary data.</text>
</comment>
<dbReference type="EMBL" id="VCKY01000264">
    <property type="protein sequence ID" value="TMR08906.1"/>
    <property type="molecule type" value="Genomic_DNA"/>
</dbReference>
<dbReference type="Proteomes" id="UP000309128">
    <property type="component" value="Unassembled WGS sequence"/>
</dbReference>
<organism evidence="1 2">
    <name type="scientific">Nonomuraea turkmeniaca</name>
    <dbReference type="NCBI Taxonomy" id="103838"/>
    <lineage>
        <taxon>Bacteria</taxon>
        <taxon>Bacillati</taxon>
        <taxon>Actinomycetota</taxon>
        <taxon>Actinomycetes</taxon>
        <taxon>Streptosporangiales</taxon>
        <taxon>Streptosporangiaceae</taxon>
        <taxon>Nonomuraea</taxon>
    </lineage>
</organism>
<keyword evidence="2" id="KW-1185">Reference proteome</keyword>